<dbReference type="Pfam" id="PF02033">
    <property type="entry name" value="RBFA"/>
    <property type="match status" value="1"/>
</dbReference>
<gene>
    <name evidence="2" type="ORF">JCM15093_1181</name>
</gene>
<keyword evidence="3" id="KW-1185">Reference proteome</keyword>
<evidence type="ECO:0000256" key="1">
    <source>
        <dbReference type="ARBA" id="ARBA00022517"/>
    </source>
</evidence>
<dbReference type="EMBL" id="BAJS01000004">
    <property type="protein sequence ID" value="GAK36047.1"/>
    <property type="molecule type" value="Genomic_DNA"/>
</dbReference>
<dbReference type="PANTHER" id="PTHR33515">
    <property type="entry name" value="RIBOSOME-BINDING FACTOR A, CHLOROPLASTIC-RELATED"/>
    <property type="match status" value="1"/>
</dbReference>
<comment type="caution">
    <text evidence="2">The sequence shown here is derived from an EMBL/GenBank/DDBJ whole genome shotgun (WGS) entry which is preliminary data.</text>
</comment>
<dbReference type="Gene3D" id="3.30.300.20">
    <property type="match status" value="1"/>
</dbReference>
<dbReference type="eggNOG" id="COG0858">
    <property type="taxonomic scope" value="Bacteria"/>
</dbReference>
<keyword evidence="1" id="KW-0690">Ribosome biogenesis</keyword>
<dbReference type="InterPro" id="IPR023799">
    <property type="entry name" value="RbfA_dom_sf"/>
</dbReference>
<evidence type="ECO:0000313" key="2">
    <source>
        <dbReference type="EMBL" id="GAK36047.1"/>
    </source>
</evidence>
<dbReference type="InterPro" id="IPR015946">
    <property type="entry name" value="KH_dom-like_a/b"/>
</dbReference>
<dbReference type="STRING" id="1121097.GCA_000428125_00045"/>
<dbReference type="InterPro" id="IPR000238">
    <property type="entry name" value="RbfA"/>
</dbReference>
<organism evidence="2 3">
    <name type="scientific">Bacteroides graminisolvens DSM 19988 = JCM 15093</name>
    <dbReference type="NCBI Taxonomy" id="1121097"/>
    <lineage>
        <taxon>Bacteria</taxon>
        <taxon>Pseudomonadati</taxon>
        <taxon>Bacteroidota</taxon>
        <taxon>Bacteroidia</taxon>
        <taxon>Bacteroidales</taxon>
        <taxon>Bacteroidaceae</taxon>
        <taxon>Bacteroides</taxon>
    </lineage>
</organism>
<accession>A0A069D0V1</accession>
<protein>
    <submittedName>
        <fullName evidence="2">Ribosome-binding factor A</fullName>
    </submittedName>
</protein>
<dbReference type="GO" id="GO:0006364">
    <property type="term" value="P:rRNA processing"/>
    <property type="evidence" value="ECO:0007669"/>
    <property type="project" value="InterPro"/>
</dbReference>
<sequence length="67" mass="7940">MSIARVYLSIFPSEKGEELVKNINENMKSIRFELGTRVRHQLRIIPELKFFIDDSLDYLQKIDSLLK</sequence>
<dbReference type="SUPFAM" id="SSF89919">
    <property type="entry name" value="Ribosome-binding factor A, RbfA"/>
    <property type="match status" value="1"/>
</dbReference>
<dbReference type="Proteomes" id="UP000027601">
    <property type="component" value="Unassembled WGS sequence"/>
</dbReference>
<dbReference type="GO" id="GO:0005829">
    <property type="term" value="C:cytosol"/>
    <property type="evidence" value="ECO:0007669"/>
    <property type="project" value="TreeGrafter"/>
</dbReference>
<name>A0A069D0V1_9BACE</name>
<dbReference type="PANTHER" id="PTHR33515:SF1">
    <property type="entry name" value="RIBOSOME-BINDING FACTOR A, CHLOROPLASTIC-RELATED"/>
    <property type="match status" value="1"/>
</dbReference>
<dbReference type="AlphaFoldDB" id="A0A069D0V1"/>
<dbReference type="GO" id="GO:0043024">
    <property type="term" value="F:ribosomal small subunit binding"/>
    <property type="evidence" value="ECO:0007669"/>
    <property type="project" value="TreeGrafter"/>
</dbReference>
<reference evidence="2 3" key="1">
    <citation type="journal article" date="2015" name="Microbes Environ.">
        <title>Distribution and evolution of nitrogen fixation genes in the phylum bacteroidetes.</title>
        <authorList>
            <person name="Inoue J."/>
            <person name="Oshima K."/>
            <person name="Suda W."/>
            <person name="Sakamoto M."/>
            <person name="Iino T."/>
            <person name="Noda S."/>
            <person name="Hongoh Y."/>
            <person name="Hattori M."/>
            <person name="Ohkuma M."/>
        </authorList>
    </citation>
    <scope>NUCLEOTIDE SEQUENCE [LARGE SCALE GENOMIC DNA]</scope>
    <source>
        <strain evidence="2 3">JCM 15093</strain>
    </source>
</reference>
<proteinExistence type="predicted"/>
<evidence type="ECO:0000313" key="3">
    <source>
        <dbReference type="Proteomes" id="UP000027601"/>
    </source>
</evidence>